<dbReference type="InterPro" id="IPR007933">
    <property type="entry name" value="Transcrpt_activ_CII"/>
</dbReference>
<evidence type="ECO:0000313" key="4">
    <source>
        <dbReference type="Proteomes" id="UP000045840"/>
    </source>
</evidence>
<dbReference type="STRING" id="1288385.ERS137968_04695"/>
<dbReference type="GO" id="GO:0006355">
    <property type="term" value="P:regulation of DNA-templated transcription"/>
    <property type="evidence" value="ECO:0007669"/>
    <property type="project" value="InterPro"/>
</dbReference>
<dbReference type="OrthoDB" id="6547916at2"/>
<reference evidence="1" key="1">
    <citation type="submission" date="2015-03" db="EMBL/GenBank/DDBJ databases">
        <authorList>
            <person name="Murphy D."/>
        </authorList>
    </citation>
    <scope>NUCLEOTIDE SEQUENCE [LARGE SCALE GENOMIC DNA]</scope>
    <source>
        <strain evidence="1">A125KOH2</strain>
    </source>
</reference>
<dbReference type="Proteomes" id="UP000044625">
    <property type="component" value="Unassembled WGS sequence"/>
</dbReference>
<reference evidence="2 3" key="2">
    <citation type="submission" date="2015-03" db="EMBL/GenBank/DDBJ databases">
        <authorList>
            <consortium name="Pathogen Informatics"/>
            <person name="Murphy D."/>
        </authorList>
    </citation>
    <scope>NUCLEOTIDE SEQUENCE [LARGE SCALE GENOMIC DNA]</scope>
    <source>
        <strain evidence="3">type strain: CIP110230</strain>
        <strain evidence="2">Type strain: CIP110230</strain>
    </source>
</reference>
<sequence>MERASNSKRIMEVESELRSRMAIKGQSKFAREAGWAESKVSRLNVHDMAVTFVLLEKIWETSVIREIARQAVIAVTGKQKAPAVTEASEQQITMSF</sequence>
<gene>
    <name evidence="1" type="ORF">ERS008529_04546</name>
    <name evidence="2" type="ORF">ERS137968_04695</name>
</gene>
<name>A0A0T9RHJ6_9GAMM</name>
<evidence type="ECO:0000313" key="3">
    <source>
        <dbReference type="Proteomes" id="UP000044625"/>
    </source>
</evidence>
<dbReference type="EMBL" id="CQAZ01000083">
    <property type="protein sequence ID" value="CNI63152.1"/>
    <property type="molecule type" value="Genomic_DNA"/>
</dbReference>
<dbReference type="AlphaFoldDB" id="A0A0T9RHJ6"/>
<keyword evidence="3" id="KW-1185">Reference proteome</keyword>
<dbReference type="InterPro" id="IPR010982">
    <property type="entry name" value="Lambda_DNA-bd_dom_sf"/>
</dbReference>
<dbReference type="Proteomes" id="UP000045840">
    <property type="component" value="Unassembled WGS sequence"/>
</dbReference>
<dbReference type="RefSeq" id="WP_049615307.1">
    <property type="nucleotide sequence ID" value="NZ_CAWMMU010000062.1"/>
</dbReference>
<evidence type="ECO:0000313" key="1">
    <source>
        <dbReference type="EMBL" id="CNI63152.1"/>
    </source>
</evidence>
<accession>A0A0T9RHJ6</accession>
<dbReference type="Pfam" id="PF05269">
    <property type="entry name" value="Phage_CII"/>
    <property type="match status" value="1"/>
</dbReference>
<dbReference type="Gene3D" id="1.10.260.40">
    <property type="entry name" value="lambda repressor-like DNA-binding domains"/>
    <property type="match status" value="1"/>
</dbReference>
<reference evidence="4" key="3">
    <citation type="submission" date="2015-03" db="EMBL/GenBank/DDBJ databases">
        <authorList>
            <consortium name="Pathogen Informatics"/>
        </authorList>
    </citation>
    <scope>NUCLEOTIDE SEQUENCE [LARGE SCALE GENOMIC DNA]</scope>
    <source>
        <strain evidence="4">A125KOH2</strain>
    </source>
</reference>
<proteinExistence type="predicted"/>
<dbReference type="GO" id="GO:0003677">
    <property type="term" value="F:DNA binding"/>
    <property type="evidence" value="ECO:0007669"/>
    <property type="project" value="InterPro"/>
</dbReference>
<organism evidence="1 4">
    <name type="scientific">Yersinia pekkanenii</name>
    <dbReference type="NCBI Taxonomy" id="1288385"/>
    <lineage>
        <taxon>Bacteria</taxon>
        <taxon>Pseudomonadati</taxon>
        <taxon>Pseudomonadota</taxon>
        <taxon>Gammaproteobacteria</taxon>
        <taxon>Enterobacterales</taxon>
        <taxon>Yersiniaceae</taxon>
        <taxon>Yersinia</taxon>
    </lineage>
</organism>
<evidence type="ECO:0000313" key="2">
    <source>
        <dbReference type="EMBL" id="CRY69543.1"/>
    </source>
</evidence>
<protein>
    <submittedName>
        <fullName evidence="1">Phage transcriptional regulator</fullName>
    </submittedName>
</protein>
<dbReference type="EMBL" id="CWJL01000062">
    <property type="protein sequence ID" value="CRY69543.1"/>
    <property type="molecule type" value="Genomic_DNA"/>
</dbReference>